<dbReference type="Pfam" id="PF23928">
    <property type="entry name" value="DUF7266"/>
    <property type="match status" value="1"/>
</dbReference>
<dbReference type="EMBL" id="CP058579">
    <property type="protein sequence ID" value="QLG62799.1"/>
    <property type="molecule type" value="Genomic_DNA"/>
</dbReference>
<evidence type="ECO:0000313" key="2">
    <source>
        <dbReference type="EMBL" id="QLG62799.1"/>
    </source>
</evidence>
<dbReference type="OrthoDB" id="226715at2157"/>
<dbReference type="RefSeq" id="WP_179269384.1">
    <property type="nucleotide sequence ID" value="NZ_CP058579.1"/>
</dbReference>
<evidence type="ECO:0000256" key="1">
    <source>
        <dbReference type="SAM" id="Phobius"/>
    </source>
</evidence>
<accession>A0A7D5QC51</accession>
<organism evidence="2 3">
    <name type="scientific">Halorarum salinum</name>
    <dbReference type="NCBI Taxonomy" id="2743089"/>
    <lineage>
        <taxon>Archaea</taxon>
        <taxon>Methanobacteriati</taxon>
        <taxon>Methanobacteriota</taxon>
        <taxon>Stenosarchaea group</taxon>
        <taxon>Halobacteria</taxon>
        <taxon>Halobacteriales</taxon>
        <taxon>Haloferacaceae</taxon>
        <taxon>Halorarum</taxon>
    </lineage>
</organism>
<proteinExistence type="predicted"/>
<name>A0A7D5QC51_9EURY</name>
<feature type="transmembrane region" description="Helical" evidence="1">
    <location>
        <begin position="12"/>
        <end position="38"/>
    </location>
</feature>
<evidence type="ECO:0000313" key="3">
    <source>
        <dbReference type="Proteomes" id="UP000509626"/>
    </source>
</evidence>
<keyword evidence="1" id="KW-0812">Transmembrane</keyword>
<sequence>MTRRREDRAVSVTVNYVIALALSAILVSGLLVAGGTFLENRQESVTREEFDVLGEQLATGIAETDSMAATGADELRVAVQLPGSVAESGYLIRVSENAPPTDQPGEYVLTFSSPVSDVSRNVTVRTQVPMAETQVAGGTVVVVLDDEGGDHLSLVTNGEVNPD</sequence>
<gene>
    <name evidence="2" type="ORF">HUG12_14115</name>
</gene>
<keyword evidence="1" id="KW-1133">Transmembrane helix</keyword>
<keyword evidence="1" id="KW-0472">Membrane</keyword>
<keyword evidence="3" id="KW-1185">Reference proteome</keyword>
<dbReference type="InterPro" id="IPR055690">
    <property type="entry name" value="DUF7266"/>
</dbReference>
<dbReference type="Proteomes" id="UP000509626">
    <property type="component" value="Chromosome"/>
</dbReference>
<dbReference type="AlphaFoldDB" id="A0A7D5QC51"/>
<dbReference type="KEGG" id="halu:HUG12_14115"/>
<protein>
    <submittedName>
        <fullName evidence="2">Uncharacterized protein</fullName>
    </submittedName>
</protein>
<dbReference type="GeneID" id="56038616"/>
<reference evidence="2 3" key="1">
    <citation type="submission" date="2020-06" db="EMBL/GenBank/DDBJ databases">
        <title>NJ-3-1, isolated from saline soil.</title>
        <authorList>
            <person name="Cui H.L."/>
            <person name="Shi X."/>
        </authorList>
    </citation>
    <scope>NUCLEOTIDE SEQUENCE [LARGE SCALE GENOMIC DNA]</scope>
    <source>
        <strain evidence="2 3">NJ-3-1</strain>
    </source>
</reference>